<dbReference type="Pfam" id="PF00296">
    <property type="entry name" value="Bac_luciferase"/>
    <property type="match status" value="1"/>
</dbReference>
<reference evidence="2 3" key="1">
    <citation type="submission" date="2021-01" db="EMBL/GenBank/DDBJ databases">
        <title>Whole genome shotgun sequence of Catellatospora chokoriensis NBRC 107358.</title>
        <authorList>
            <person name="Komaki H."/>
            <person name="Tamura T."/>
        </authorList>
    </citation>
    <scope>NUCLEOTIDE SEQUENCE [LARGE SCALE GENOMIC DNA]</scope>
    <source>
        <strain evidence="2 3">NBRC 107358</strain>
    </source>
</reference>
<dbReference type="PANTHER" id="PTHR43244:SF2">
    <property type="entry name" value="CONSERVED HYPOTHETICAL ALANINE AND PROLINE-RICH PROTEIN"/>
    <property type="match status" value="1"/>
</dbReference>
<dbReference type="CDD" id="cd01097">
    <property type="entry name" value="Tetrahydromethanopterin_reductase"/>
    <property type="match status" value="1"/>
</dbReference>
<sequence>MIRLDFQPWGESLAELADAARRAEDAGAGVLWAPELHRSAPVTAAALAATTTRVGVGTGIALAFARSPMLTALSALDLDELSGGRFRLGLGTGVRRLIGDWHGMPFDPPVARLRDTVAIIRAVVAGAYTGEPIEHTGEASIAVRGWRRPYPPVRERIPVYLAAMGPAMTALAGEIGDGWLSHELCPPGHLADTILPVLRKGSARNRNRVTSAGTATGAGQATNTGPVTGAGTAASAATAVLPGRTPEVVVSACCSVDADPVVARDRARGVVGFYASVQTYADLFAEYADEQAAVVAARREGRAAEALAEFVPAPMAAAYTLSGTRDDVAAGIARYDGLADAVKLSPPTHGLAPAQIRVAQNAIIDLIRELA</sequence>
<proteinExistence type="predicted"/>
<dbReference type="Gene3D" id="3.20.20.30">
    <property type="entry name" value="Luciferase-like domain"/>
    <property type="match status" value="1"/>
</dbReference>
<feature type="domain" description="Luciferase-like" evidence="1">
    <location>
        <begin position="11"/>
        <end position="337"/>
    </location>
</feature>
<dbReference type="InterPro" id="IPR050564">
    <property type="entry name" value="F420-G6PD/mer"/>
</dbReference>
<evidence type="ECO:0000259" key="1">
    <source>
        <dbReference type="Pfam" id="PF00296"/>
    </source>
</evidence>
<dbReference type="GO" id="GO:0016705">
    <property type="term" value="F:oxidoreductase activity, acting on paired donors, with incorporation or reduction of molecular oxygen"/>
    <property type="evidence" value="ECO:0007669"/>
    <property type="project" value="InterPro"/>
</dbReference>
<comment type="caution">
    <text evidence="2">The sequence shown here is derived from an EMBL/GenBank/DDBJ whole genome shotgun (WGS) entry which is preliminary data.</text>
</comment>
<dbReference type="RefSeq" id="WP_191841628.1">
    <property type="nucleotide sequence ID" value="NZ_BAAALB010000012.1"/>
</dbReference>
<dbReference type="InterPro" id="IPR011251">
    <property type="entry name" value="Luciferase-like_dom"/>
</dbReference>
<dbReference type="SUPFAM" id="SSF51679">
    <property type="entry name" value="Bacterial luciferase-like"/>
    <property type="match status" value="2"/>
</dbReference>
<dbReference type="PANTHER" id="PTHR43244">
    <property type="match status" value="1"/>
</dbReference>
<dbReference type="AlphaFoldDB" id="A0A8J3KB61"/>
<dbReference type="InterPro" id="IPR036661">
    <property type="entry name" value="Luciferase-like_sf"/>
</dbReference>
<organism evidence="2 3">
    <name type="scientific">Catellatospora chokoriensis</name>
    <dbReference type="NCBI Taxonomy" id="310353"/>
    <lineage>
        <taxon>Bacteria</taxon>
        <taxon>Bacillati</taxon>
        <taxon>Actinomycetota</taxon>
        <taxon>Actinomycetes</taxon>
        <taxon>Micromonosporales</taxon>
        <taxon>Micromonosporaceae</taxon>
        <taxon>Catellatospora</taxon>
    </lineage>
</organism>
<dbReference type="Proteomes" id="UP000619293">
    <property type="component" value="Unassembled WGS sequence"/>
</dbReference>
<accession>A0A8J3KB61</accession>
<protein>
    <recommendedName>
        <fullName evidence="1">Luciferase-like domain-containing protein</fullName>
    </recommendedName>
</protein>
<gene>
    <name evidence="2" type="ORF">Cch02nite_69120</name>
</gene>
<dbReference type="EMBL" id="BONG01000064">
    <property type="protein sequence ID" value="GIF93468.1"/>
    <property type="molecule type" value="Genomic_DNA"/>
</dbReference>
<keyword evidence="3" id="KW-1185">Reference proteome</keyword>
<name>A0A8J3KB61_9ACTN</name>
<evidence type="ECO:0000313" key="3">
    <source>
        <dbReference type="Proteomes" id="UP000619293"/>
    </source>
</evidence>
<evidence type="ECO:0000313" key="2">
    <source>
        <dbReference type="EMBL" id="GIF93468.1"/>
    </source>
</evidence>